<dbReference type="InterPro" id="IPR047574">
    <property type="entry name" value="AD"/>
</dbReference>
<proteinExistence type="predicted"/>
<dbReference type="AlphaFoldDB" id="A0A1Y5IA02"/>
<dbReference type="EMBL" id="KZ155784">
    <property type="protein sequence ID" value="OUS46410.1"/>
    <property type="molecule type" value="Genomic_DNA"/>
</dbReference>
<feature type="domain" description="AD" evidence="1">
    <location>
        <begin position="76"/>
        <end position="170"/>
    </location>
</feature>
<dbReference type="SMART" id="SM00995">
    <property type="entry name" value="AD"/>
    <property type="match status" value="1"/>
</dbReference>
<dbReference type="InterPro" id="IPR039683">
    <property type="entry name" value="Lsm12-like"/>
</dbReference>
<dbReference type="InterPro" id="IPR019181">
    <property type="entry name" value="LSM12_ABD"/>
</dbReference>
<dbReference type="Proteomes" id="UP000195557">
    <property type="component" value="Unassembled WGS sequence"/>
</dbReference>
<dbReference type="PROSITE" id="PS52001">
    <property type="entry name" value="AD"/>
    <property type="match status" value="1"/>
</dbReference>
<reference evidence="2" key="1">
    <citation type="submission" date="2017-04" db="EMBL/GenBank/DDBJ databases">
        <title>Population genomics of picophytoplankton unveils novel chromosome hypervariability.</title>
        <authorList>
            <consortium name="DOE Joint Genome Institute"/>
            <person name="Blanc-Mathieu R."/>
            <person name="Krasovec M."/>
            <person name="Hebrard M."/>
            <person name="Yau S."/>
            <person name="Desgranges E."/>
            <person name="Martin J."/>
            <person name="Schackwitz W."/>
            <person name="Kuo A."/>
            <person name="Salin G."/>
            <person name="Donnadieu C."/>
            <person name="Desdevises Y."/>
            <person name="Sanchez-Ferandin S."/>
            <person name="Moreau H."/>
            <person name="Rivals E."/>
            <person name="Grigoriev I.V."/>
            <person name="Grimsley N."/>
            <person name="Eyre-Walker A."/>
            <person name="Piganeau G."/>
        </authorList>
    </citation>
    <scope>NUCLEOTIDE SEQUENCE [LARGE SCALE GENOMIC DNA]</scope>
    <source>
        <strain evidence="2">RCC 1115</strain>
    </source>
</reference>
<evidence type="ECO:0000313" key="2">
    <source>
        <dbReference type="EMBL" id="OUS46410.1"/>
    </source>
</evidence>
<sequence length="171" mass="18584">MSVKYVHGATVKSGKTSSGENFGPGEIFAYDESSQILTLRKLGELSNSYDLEFVNVKDASEVVIDDSTKSEAKPCPNVDEPRRERRFENACRAARAMADNVGENVSALAQDVFDALARTLPCRWNGDVIVVMDEVEVRGPKYDEATGTGQTPGAAERVAKVLSLERARLGV</sequence>
<name>A0A1Y5IA02_OSTTA</name>
<protein>
    <submittedName>
        <fullName evidence="2">Anticodon-binding domain-domain-containing protein</fullName>
    </submittedName>
</protein>
<organism evidence="2">
    <name type="scientific">Ostreococcus tauri</name>
    <name type="common">Marine green alga</name>
    <dbReference type="NCBI Taxonomy" id="70448"/>
    <lineage>
        <taxon>Eukaryota</taxon>
        <taxon>Viridiplantae</taxon>
        <taxon>Chlorophyta</taxon>
        <taxon>Mamiellophyceae</taxon>
        <taxon>Mamiellales</taxon>
        <taxon>Bathycoccaceae</taxon>
        <taxon>Ostreococcus</taxon>
    </lineage>
</organism>
<evidence type="ECO:0000259" key="1">
    <source>
        <dbReference type="PROSITE" id="PS52001"/>
    </source>
</evidence>
<gene>
    <name evidence="2" type="ORF">BE221DRAFT_192410</name>
</gene>
<dbReference type="Pfam" id="PF09793">
    <property type="entry name" value="AD"/>
    <property type="match status" value="1"/>
</dbReference>
<accession>A0A1Y5IA02</accession>
<dbReference type="PANTHER" id="PTHR13542">
    <property type="entry name" value="LSM12 HOMOLOG"/>
    <property type="match status" value="1"/>
</dbReference>
<dbReference type="eggNOG" id="KOG4401">
    <property type="taxonomic scope" value="Eukaryota"/>
</dbReference>